<comment type="caution">
    <text evidence="1">The sequence shown here is derived from an EMBL/GenBank/DDBJ whole genome shotgun (WGS) entry which is preliminary data.</text>
</comment>
<proteinExistence type="predicted"/>
<organism evidence="1">
    <name type="scientific">marine sediment metagenome</name>
    <dbReference type="NCBI Taxonomy" id="412755"/>
    <lineage>
        <taxon>unclassified sequences</taxon>
        <taxon>metagenomes</taxon>
        <taxon>ecological metagenomes</taxon>
    </lineage>
</organism>
<reference evidence="1" key="1">
    <citation type="journal article" date="2015" name="Nature">
        <title>Complex archaea that bridge the gap between prokaryotes and eukaryotes.</title>
        <authorList>
            <person name="Spang A."/>
            <person name="Saw J.H."/>
            <person name="Jorgensen S.L."/>
            <person name="Zaremba-Niedzwiedzka K."/>
            <person name="Martijn J."/>
            <person name="Lind A.E."/>
            <person name="van Eijk R."/>
            <person name="Schleper C."/>
            <person name="Guy L."/>
            <person name="Ettema T.J."/>
        </authorList>
    </citation>
    <scope>NUCLEOTIDE SEQUENCE</scope>
</reference>
<name>A0A0F9IYV5_9ZZZZ</name>
<evidence type="ECO:0000313" key="1">
    <source>
        <dbReference type="EMBL" id="KKM25309.1"/>
    </source>
</evidence>
<dbReference type="AlphaFoldDB" id="A0A0F9IYV5"/>
<dbReference type="EMBL" id="LAZR01012744">
    <property type="protein sequence ID" value="KKM25309.1"/>
    <property type="molecule type" value="Genomic_DNA"/>
</dbReference>
<accession>A0A0F9IYV5</accession>
<protein>
    <submittedName>
        <fullName evidence="1">Uncharacterized protein</fullName>
    </submittedName>
</protein>
<sequence length="61" mass="6747">MRPAIGDIRRNPKIGRLVNSRNADDTAIVICVAKLAFADHARAMLSILMKRRMLGPKNCGE</sequence>
<gene>
    <name evidence="1" type="ORF">LCGC14_1596320</name>
</gene>